<evidence type="ECO:0000256" key="10">
    <source>
        <dbReference type="ARBA" id="ARBA00022833"/>
    </source>
</evidence>
<comment type="cofactor">
    <cofactor evidence="16">
        <name>Zn(2+)</name>
        <dbReference type="ChEBI" id="CHEBI:29105"/>
    </cofactor>
    <text evidence="16">Binds 1 zinc ion per subunit.</text>
</comment>
<feature type="binding site" evidence="16">
    <location>
        <position position="1313"/>
    </location>
    <ligand>
        <name>Zn(2+)</name>
        <dbReference type="ChEBI" id="CHEBI:29105"/>
        <note>catalytic</note>
    </ligand>
</feature>
<keyword evidence="6" id="KW-0645">Protease</keyword>
<dbReference type="InterPro" id="IPR042097">
    <property type="entry name" value="Aminopeptidase_N-like_N_sf"/>
</dbReference>
<keyword evidence="14" id="KW-0449">Lipoprotein</keyword>
<evidence type="ECO:0000259" key="21">
    <source>
        <dbReference type="Pfam" id="PF17900"/>
    </source>
</evidence>
<evidence type="ECO:0000256" key="8">
    <source>
        <dbReference type="ARBA" id="ARBA00022729"/>
    </source>
</evidence>
<dbReference type="GO" id="GO:0008270">
    <property type="term" value="F:zinc ion binding"/>
    <property type="evidence" value="ECO:0007669"/>
    <property type="project" value="InterPro"/>
</dbReference>
<evidence type="ECO:0000256" key="6">
    <source>
        <dbReference type="ARBA" id="ARBA00022670"/>
    </source>
</evidence>
<accession>A0A8R2QZA9</accession>
<protein>
    <submittedName>
        <fullName evidence="22">Uncharacterized protein</fullName>
    </submittedName>
</protein>
<evidence type="ECO:0000256" key="7">
    <source>
        <dbReference type="ARBA" id="ARBA00022723"/>
    </source>
</evidence>
<evidence type="ECO:0000256" key="9">
    <source>
        <dbReference type="ARBA" id="ARBA00022801"/>
    </source>
</evidence>
<dbReference type="GeneID" id="101744250"/>
<keyword evidence="4" id="KW-1003">Cell membrane</keyword>
<evidence type="ECO:0000313" key="22">
    <source>
        <dbReference type="EnsemblMetazoa" id="XP_037868955.1"/>
    </source>
</evidence>
<dbReference type="KEGG" id="bmor:101744250"/>
<comment type="subcellular location">
    <subcellularLocation>
        <location evidence="1">Cell membrane</location>
        <topology evidence="1">Lipid-anchor</topology>
        <topology evidence="1">GPI-anchor</topology>
    </subcellularLocation>
</comment>
<dbReference type="FunFam" id="2.60.40.1910:FF:000008">
    <property type="entry name" value="Aminopeptidase"/>
    <property type="match status" value="2"/>
</dbReference>
<feature type="binding site" evidence="16">
    <location>
        <position position="1309"/>
    </location>
    <ligand>
        <name>Zn(2+)</name>
        <dbReference type="ChEBI" id="CHEBI:29105"/>
        <note>catalytic</note>
    </ligand>
</feature>
<evidence type="ECO:0000259" key="20">
    <source>
        <dbReference type="Pfam" id="PF11838"/>
    </source>
</evidence>
<dbReference type="RefSeq" id="XP_037868955.1">
    <property type="nucleotide sequence ID" value="XM_038013027.2"/>
</dbReference>
<feature type="domain" description="ERAP1-like C-terminal" evidence="20">
    <location>
        <begin position="592"/>
        <end position="902"/>
    </location>
</feature>
<dbReference type="PANTHER" id="PTHR11533:SF301">
    <property type="entry name" value="AMINOPEPTIDASE"/>
    <property type="match status" value="1"/>
</dbReference>
<dbReference type="PANTHER" id="PTHR11533">
    <property type="entry name" value="PROTEASE M1 ZINC METALLOPROTEASE"/>
    <property type="match status" value="1"/>
</dbReference>
<dbReference type="GO" id="GO:0005615">
    <property type="term" value="C:extracellular space"/>
    <property type="evidence" value="ECO:0007669"/>
    <property type="project" value="TreeGrafter"/>
</dbReference>
<dbReference type="InterPro" id="IPR014782">
    <property type="entry name" value="Peptidase_M1_dom"/>
</dbReference>
<keyword evidence="5" id="KW-0336">GPI-anchor</keyword>
<dbReference type="GO" id="GO:0042277">
    <property type="term" value="F:peptide binding"/>
    <property type="evidence" value="ECO:0007669"/>
    <property type="project" value="TreeGrafter"/>
</dbReference>
<feature type="domain" description="ERAP1-like C-terminal" evidence="20">
    <location>
        <begin position="1540"/>
        <end position="1840"/>
    </location>
</feature>
<reference evidence="22" key="2">
    <citation type="submission" date="2022-06" db="UniProtKB">
        <authorList>
            <consortium name="EnsemblMetazoa"/>
        </authorList>
    </citation>
    <scope>IDENTIFICATION</scope>
    <source>
        <strain evidence="22">p50T (Dazao)</strain>
    </source>
</reference>
<dbReference type="PRINTS" id="PR00756">
    <property type="entry name" value="ALADIPTASE"/>
</dbReference>
<comment type="similarity">
    <text evidence="2">Belongs to the peptidase M1 family.</text>
</comment>
<dbReference type="GO" id="GO:0070006">
    <property type="term" value="F:metalloaminopeptidase activity"/>
    <property type="evidence" value="ECO:0007669"/>
    <property type="project" value="TreeGrafter"/>
</dbReference>
<dbReference type="InterPro" id="IPR027268">
    <property type="entry name" value="Peptidase_M4/M1_CTD_sf"/>
</dbReference>
<dbReference type="SUPFAM" id="SSF63737">
    <property type="entry name" value="Leukotriene A4 hydrolase N-terminal domain"/>
    <property type="match status" value="2"/>
</dbReference>
<dbReference type="Pfam" id="PF17900">
    <property type="entry name" value="Peptidase_M1_N"/>
    <property type="match status" value="2"/>
</dbReference>
<keyword evidence="11" id="KW-0482">Metalloprotease</keyword>
<dbReference type="GO" id="GO:0005737">
    <property type="term" value="C:cytoplasm"/>
    <property type="evidence" value="ECO:0007669"/>
    <property type="project" value="TreeGrafter"/>
</dbReference>
<proteinExistence type="inferred from homology"/>
<dbReference type="SUPFAM" id="SSF55486">
    <property type="entry name" value="Metalloproteases ('zincins'), catalytic domain"/>
    <property type="match status" value="2"/>
</dbReference>
<dbReference type="GO" id="GO:0005886">
    <property type="term" value="C:plasma membrane"/>
    <property type="evidence" value="ECO:0007669"/>
    <property type="project" value="UniProtKB-SubCell"/>
</dbReference>
<dbReference type="Gene3D" id="2.60.40.1910">
    <property type="match status" value="2"/>
</dbReference>
<feature type="domain" description="Peptidase M1 membrane alanine aminopeptidase" evidence="19">
    <location>
        <begin position="1233"/>
        <end position="1462"/>
    </location>
</feature>
<sequence length="1898" mass="216942">MSKLLLLCLAIFGLTSADHPAWHRDFEPIPITDNTTRSIEQVYRLPETVKPLEYDIYLDLYFAERTDRPFSYDGRETIIIEAVAEGVTQIVLHSNVDSINAVSVLTEGGAPFPVNTREPFTLEPQYHFLKINLNEPLVVGQKYSLYIEYSSTMNEGPMKRGIWRGWYIDNDGTERIYATTHFQPYNARQAFPCWDEPLFKSVFKLHVSKPKSYTGTFSNTGVETFRFEEADRIRSNFLATPKMSSYLVTFLVSETFQVLAEDTSFTPPVRIIGRSNTAGLADHALELAVRMTRYYDEYFGIPYSTLHPNLLNDHISSPDWASAGTENWGMVSYRELYLIIDPRETVMSVEHYAATLVSHELAHKWFGNLITCYWWSNTWINEGFASYFGYIPTSQMFPEYEHHEHFNARYVSSSLSFDSGVSTVPLNHDVNTPAQVTGHFGTISYSKGAVFLRMTADIITDETFRKACRYFLINNAFEPTDQYDLLKAFNQAIIEDGSVSQYSNFNFEEYYRIWVNEPGYPLLTVTVDHGDGTITLSQERFFLSASATPTDHIYPIPITYSSKSNNNFDNVRPVHIMTTKTDAFNVGVKGEWVIFNNLQHGHYRVTYDDTTWNLIADALLNERESIHHLNRAEIVDDIFALMRSGRMTYSFGFKILRFLRSESNYHVWDAAITGYTWLRNRLRHLPDQATFDAYILELMETVINTYGFDAAANEPPTTSMARQTVLQFACNLGHTKCIQESYDKFREMRSGKWVSPQIRRNVYMTGMREGDSSDFEYLLNRFRQSNFANDQLEMLRGLGASKDSQLLTRYLQLTLTREVRSHDKATSFNYALLGNQENANTVLQFVKNNIAAIRTAYIEDAPPTPVHTALSNLAAYLDESGLDEYETWLRSTQTNIPQYNSALSAINSARSNIAWGTANAEMLLAAARDSATAVVTSAALLAITTLFALIMYVMHHLTKFCLLAALALVRTDFPLDTDEPVNRSNVDETIYRVPEDLDPIHFDVEITPYFEATQTDEAFTFDGIATIRLRAVKDNLNALIIQENVRHIVAVSLTNTDGVPIRLNTRNPFERIRAYHFLKINLAEGVTLVNGQIYILTIEYIGNINETPLSRGVFRGNYIGDDGKLHWYAATHLQPTNARQAFPSFDEPGFKSTFNIIVNRPAHFTETYSNMPIRQTIPIGDRVKEIFHTTPRMSAYLVTFHISEEFTVIADNNDPVRSYRILARPNAKGQGEYALEVGPPLTKWLEEYLNIDYYSMQSFMKNDQIASPFWASGATENWGLVTYREVRLLYEQGETNALDKMYIGTITAHELAHKWFGNLITARWWDNVWINEGFASYFEYFAMDGVDPELELADQFNLMYMQSALSTDASASTRALRHTVNSPAQVTGHFSGISYSKGASFLLMMKHLVTEDTFKKALNYFLIDRSFEYASPENLYSAFVRAVREDNTLETTFDVEEFMKYWVDEPGFPLLDVAVNTETGVISLKQERFFISTSATQTNQIWPIPLTYTTGSNPNWNSLRPLHIMTAQNDEIRITPGNQWVIFNVQQKGIYRVNYNQENWERLANALSEDHTNIHHLNRAQIVDDVFALMRSEKLSFDLGFRVLDFLKKDTSYYVWYPAVTGFGWLRNRFLHMPDVLAEFNTILYTFLEAVIADLGYDVVDGEPLTRTLNRFFVLSFACNIGHDGCISNAIQKFNALRTSGTSVNPNLRRHVFCSGLLEGGYNEWRFLYERRKNSNNQGDEVAMLRSLGCTTNPQARQEYLSMILSDDVKAQDRVNALTFFYMGDRSNANVALQYLKENFEEIRQGVVLPAWFDNVISNLASYLNEEGLEDMESWLRANQNMIPNFNVGLNAINSARTSMQWGTDRAQEILKAARGSAVTVLPTFMLLVPTLAMLVLK</sequence>
<evidence type="ECO:0000256" key="1">
    <source>
        <dbReference type="ARBA" id="ARBA00004609"/>
    </source>
</evidence>
<feature type="binding site" evidence="16">
    <location>
        <position position="1332"/>
    </location>
    <ligand>
        <name>Zn(2+)</name>
        <dbReference type="ChEBI" id="CHEBI:29105"/>
        <note>catalytic</note>
    </ligand>
</feature>
<evidence type="ECO:0000259" key="19">
    <source>
        <dbReference type="Pfam" id="PF01433"/>
    </source>
</evidence>
<dbReference type="GO" id="GO:0006508">
    <property type="term" value="P:proteolysis"/>
    <property type="evidence" value="ECO:0007669"/>
    <property type="project" value="UniProtKB-KW"/>
</dbReference>
<reference evidence="23" key="1">
    <citation type="journal article" date="2008" name="Insect Biochem. Mol. Biol.">
        <title>The genome of a lepidopteran model insect, the silkworm Bombyx mori.</title>
        <authorList>
            <consortium name="International Silkworm Genome Consortium"/>
        </authorList>
    </citation>
    <scope>NUCLEOTIDE SEQUENCE [LARGE SCALE GENOMIC DNA]</scope>
    <source>
        <strain evidence="23">p50T</strain>
    </source>
</reference>
<keyword evidence="9" id="KW-0378">Hydrolase</keyword>
<keyword evidence="10 16" id="KW-0862">Zinc</keyword>
<dbReference type="Gene3D" id="1.10.390.10">
    <property type="entry name" value="Neutral Protease Domain 2"/>
    <property type="match status" value="2"/>
</dbReference>
<keyword evidence="8 18" id="KW-0732">Signal</keyword>
<dbReference type="InterPro" id="IPR045357">
    <property type="entry name" value="Aminopeptidase_N-like_N"/>
</dbReference>
<dbReference type="InterPro" id="IPR050344">
    <property type="entry name" value="Peptidase_M1_aminopeptidases"/>
</dbReference>
<evidence type="ECO:0000256" key="2">
    <source>
        <dbReference type="ARBA" id="ARBA00010136"/>
    </source>
</evidence>
<feature type="domain" description="Aminopeptidase N-like N-terminal" evidence="21">
    <location>
        <begin position="999"/>
        <end position="1197"/>
    </location>
</feature>
<feature type="chain" id="PRO_5035724871" evidence="18">
    <location>
        <begin position="18"/>
        <end position="1898"/>
    </location>
</feature>
<dbReference type="GO" id="GO:0043171">
    <property type="term" value="P:peptide catabolic process"/>
    <property type="evidence" value="ECO:0007669"/>
    <property type="project" value="TreeGrafter"/>
</dbReference>
<evidence type="ECO:0000256" key="4">
    <source>
        <dbReference type="ARBA" id="ARBA00022475"/>
    </source>
</evidence>
<keyword evidence="13" id="KW-0325">Glycoprotein</keyword>
<evidence type="ECO:0000256" key="14">
    <source>
        <dbReference type="ARBA" id="ARBA00023288"/>
    </source>
</evidence>
<dbReference type="CDD" id="cd09601">
    <property type="entry name" value="M1_APN-Q_like"/>
    <property type="match status" value="2"/>
</dbReference>
<keyword evidence="7 16" id="KW-0479">Metal-binding</keyword>
<evidence type="ECO:0000256" key="18">
    <source>
        <dbReference type="SAM" id="SignalP"/>
    </source>
</evidence>
<dbReference type="FunFam" id="1.10.390.10:FF:000019">
    <property type="entry name" value="Aminopeptidase"/>
    <property type="match status" value="1"/>
</dbReference>
<evidence type="ECO:0000313" key="23">
    <source>
        <dbReference type="Proteomes" id="UP000005204"/>
    </source>
</evidence>
<evidence type="ECO:0000256" key="3">
    <source>
        <dbReference type="ARBA" id="ARBA00022438"/>
    </source>
</evidence>
<dbReference type="FunFam" id="1.10.390.10:FF:000013">
    <property type="entry name" value="Aminopeptidase N"/>
    <property type="match status" value="1"/>
</dbReference>
<evidence type="ECO:0000256" key="16">
    <source>
        <dbReference type="PIRSR" id="PIRSR634016-3"/>
    </source>
</evidence>
<dbReference type="GO" id="GO:0098552">
    <property type="term" value="C:side of membrane"/>
    <property type="evidence" value="ECO:0007669"/>
    <property type="project" value="UniProtKB-KW"/>
</dbReference>
<dbReference type="Proteomes" id="UP000005204">
    <property type="component" value="Unassembled WGS sequence"/>
</dbReference>
<organism evidence="22 23">
    <name type="scientific">Bombyx mori</name>
    <name type="common">Silk moth</name>
    <dbReference type="NCBI Taxonomy" id="7091"/>
    <lineage>
        <taxon>Eukaryota</taxon>
        <taxon>Metazoa</taxon>
        <taxon>Ecdysozoa</taxon>
        <taxon>Arthropoda</taxon>
        <taxon>Hexapoda</taxon>
        <taxon>Insecta</taxon>
        <taxon>Pterygota</taxon>
        <taxon>Neoptera</taxon>
        <taxon>Endopterygota</taxon>
        <taxon>Lepidoptera</taxon>
        <taxon>Glossata</taxon>
        <taxon>Ditrysia</taxon>
        <taxon>Bombycoidea</taxon>
        <taxon>Bombycidae</taxon>
        <taxon>Bombycinae</taxon>
        <taxon>Bombyx</taxon>
    </lineage>
</organism>
<dbReference type="Pfam" id="PF11838">
    <property type="entry name" value="ERAP1_C"/>
    <property type="match status" value="2"/>
</dbReference>
<dbReference type="InterPro" id="IPR034016">
    <property type="entry name" value="M1_APN-typ"/>
</dbReference>
<keyword evidence="23" id="KW-1185">Reference proteome</keyword>
<evidence type="ECO:0000256" key="13">
    <source>
        <dbReference type="ARBA" id="ARBA00023180"/>
    </source>
</evidence>
<evidence type="ECO:0000256" key="12">
    <source>
        <dbReference type="ARBA" id="ARBA00023136"/>
    </source>
</evidence>
<dbReference type="InterPro" id="IPR024571">
    <property type="entry name" value="ERAP1-like_C_dom"/>
</dbReference>
<evidence type="ECO:0000256" key="17">
    <source>
        <dbReference type="PIRSR" id="PIRSR634016-4"/>
    </source>
</evidence>
<keyword evidence="12" id="KW-0472">Membrane</keyword>
<dbReference type="Pfam" id="PF01433">
    <property type="entry name" value="Peptidase_M1"/>
    <property type="match status" value="2"/>
</dbReference>
<dbReference type="Gene3D" id="2.60.40.1730">
    <property type="entry name" value="tricorn interacting facor f3 domain"/>
    <property type="match status" value="2"/>
</dbReference>
<dbReference type="InterPro" id="IPR001930">
    <property type="entry name" value="Peptidase_M1"/>
</dbReference>
<feature type="domain" description="Peptidase M1 membrane alanine aminopeptidase" evidence="19">
    <location>
        <begin position="284"/>
        <end position="493"/>
    </location>
</feature>
<dbReference type="Gene3D" id="1.25.50.20">
    <property type="match status" value="2"/>
</dbReference>
<dbReference type="EnsemblMetazoa" id="XM_038013027.1">
    <property type="protein sequence ID" value="XP_037868955.1"/>
    <property type="gene ID" value="LOC101744250"/>
</dbReference>
<name>A0A8R2QZA9_BOMMO</name>
<evidence type="ECO:0000256" key="11">
    <source>
        <dbReference type="ARBA" id="ARBA00023049"/>
    </source>
</evidence>
<feature type="site" description="Transition state stabilizer" evidence="17">
    <location>
        <position position="1395"/>
    </location>
</feature>
<evidence type="ECO:0000256" key="15">
    <source>
        <dbReference type="PIRSR" id="PIRSR634016-1"/>
    </source>
</evidence>
<feature type="active site" description="Proton acceptor" evidence="15">
    <location>
        <position position="1310"/>
    </location>
</feature>
<feature type="signal peptide" evidence="18">
    <location>
        <begin position="1"/>
        <end position="17"/>
    </location>
</feature>
<feature type="domain" description="Aminopeptidase N-like N-terminal" evidence="21">
    <location>
        <begin position="50"/>
        <end position="247"/>
    </location>
</feature>
<keyword evidence="3" id="KW-0031">Aminopeptidase</keyword>
<evidence type="ECO:0000256" key="5">
    <source>
        <dbReference type="ARBA" id="ARBA00022622"/>
    </source>
</evidence>